<evidence type="ECO:0000256" key="2">
    <source>
        <dbReference type="SAM" id="SignalP"/>
    </source>
</evidence>
<feature type="chain" id="PRO_5039107913" evidence="2">
    <location>
        <begin position="24"/>
        <end position="548"/>
    </location>
</feature>
<dbReference type="RefSeq" id="WP_130451957.1">
    <property type="nucleotide sequence ID" value="NZ_SHLA01000001.1"/>
</dbReference>
<dbReference type="InterPro" id="IPR029052">
    <property type="entry name" value="Metallo-depent_PP-like"/>
</dbReference>
<evidence type="ECO:0000259" key="3">
    <source>
        <dbReference type="Pfam" id="PF09423"/>
    </source>
</evidence>
<keyword evidence="5" id="KW-1185">Reference proteome</keyword>
<reference evidence="4 5" key="1">
    <citation type="submission" date="2019-02" db="EMBL/GenBank/DDBJ databases">
        <title>Sequencing the genomes of 1000 actinobacteria strains.</title>
        <authorList>
            <person name="Klenk H.-P."/>
        </authorList>
    </citation>
    <scope>NUCLEOTIDE SEQUENCE [LARGE SCALE GENOMIC DNA]</scope>
    <source>
        <strain evidence="4 5">DSM 17364</strain>
    </source>
</reference>
<evidence type="ECO:0000313" key="4">
    <source>
        <dbReference type="EMBL" id="RZU63617.1"/>
    </source>
</evidence>
<comment type="caution">
    <text evidence="4">The sequence shown here is derived from an EMBL/GenBank/DDBJ whole genome shotgun (WGS) entry which is preliminary data.</text>
</comment>
<proteinExistence type="predicted"/>
<dbReference type="PROSITE" id="PS51318">
    <property type="entry name" value="TAT"/>
    <property type="match status" value="1"/>
</dbReference>
<dbReference type="PANTHER" id="PTHR43606">
    <property type="entry name" value="PHOSPHATASE, PUTATIVE (AFU_ORTHOLOGUE AFUA_6G08710)-RELATED"/>
    <property type="match status" value="1"/>
</dbReference>
<feature type="domain" description="PhoD-like phosphatase metallophosphatase" evidence="3">
    <location>
        <begin position="174"/>
        <end position="522"/>
    </location>
</feature>
<dbReference type="InterPro" id="IPR018946">
    <property type="entry name" value="PhoD-like_MPP"/>
</dbReference>
<dbReference type="EMBL" id="SHLA01000001">
    <property type="protein sequence ID" value="RZU63617.1"/>
    <property type="molecule type" value="Genomic_DNA"/>
</dbReference>
<dbReference type="InterPro" id="IPR052900">
    <property type="entry name" value="Phospholipid_Metab_Enz"/>
</dbReference>
<dbReference type="PANTHER" id="PTHR43606:SF1">
    <property type="entry name" value="PHOD-LIKE PHOSPHATASE METALLOPHOSPHATASE DOMAIN-CONTAINING PROTEIN"/>
    <property type="match status" value="1"/>
</dbReference>
<accession>A0A4Q8AGU7</accession>
<name>A0A4Q8AGU7_9MICC</name>
<feature type="region of interest" description="Disordered" evidence="1">
    <location>
        <begin position="147"/>
        <end position="168"/>
    </location>
</feature>
<feature type="signal peptide" evidence="2">
    <location>
        <begin position="1"/>
        <end position="23"/>
    </location>
</feature>
<dbReference type="Gene3D" id="3.60.21.70">
    <property type="entry name" value="PhoD-like phosphatase"/>
    <property type="match status" value="1"/>
</dbReference>
<dbReference type="InterPro" id="IPR006311">
    <property type="entry name" value="TAT_signal"/>
</dbReference>
<evidence type="ECO:0000313" key="5">
    <source>
        <dbReference type="Proteomes" id="UP000292685"/>
    </source>
</evidence>
<dbReference type="InterPro" id="IPR038607">
    <property type="entry name" value="PhoD-like_sf"/>
</dbReference>
<dbReference type="CDD" id="cd07389">
    <property type="entry name" value="MPP_PhoD"/>
    <property type="match status" value="1"/>
</dbReference>
<dbReference type="OrthoDB" id="3497025at2"/>
<dbReference type="AlphaFoldDB" id="A0A4Q8AGU7"/>
<organism evidence="4 5">
    <name type="scientific">Zhihengliuella halotolerans</name>
    <dbReference type="NCBI Taxonomy" id="370736"/>
    <lineage>
        <taxon>Bacteria</taxon>
        <taxon>Bacillati</taxon>
        <taxon>Actinomycetota</taxon>
        <taxon>Actinomycetes</taxon>
        <taxon>Micrococcales</taxon>
        <taxon>Micrococcaceae</taxon>
        <taxon>Zhihengliuella</taxon>
    </lineage>
</organism>
<gene>
    <name evidence="4" type="ORF">EV380_3238</name>
</gene>
<dbReference type="Proteomes" id="UP000292685">
    <property type="component" value="Unassembled WGS sequence"/>
</dbReference>
<dbReference type="SUPFAM" id="SSF56300">
    <property type="entry name" value="Metallo-dependent phosphatases"/>
    <property type="match status" value="1"/>
</dbReference>
<dbReference type="Pfam" id="PF09423">
    <property type="entry name" value="PhoD"/>
    <property type="match status" value="1"/>
</dbReference>
<protein>
    <submittedName>
        <fullName evidence="4">Alkaline phosphatase D</fullName>
    </submittedName>
</protein>
<keyword evidence="2" id="KW-0732">Signal</keyword>
<evidence type="ECO:0000256" key="1">
    <source>
        <dbReference type="SAM" id="MobiDB-lite"/>
    </source>
</evidence>
<sequence length="548" mass="59220">MAHISRRSLVLGSLAAGATGLAAAVTATPAGASGLLRPAAPSLVRSRLSLPSGIQFGDAGTDSAVLWSRSSGPGRLVAKLRAVDAQGAVIRGKGAFQRTLRGPWATEDSDFTAKIAANRLPSGSRFAVTMAFEDEHGTLGEAADGTFTTAAGPNAAGRSPARGGDVPRGQSFVWTGDTAGQGWGINEEIGGMFAYSAMRATKPDFFVHSGDTVYADGPLEETVVEPDGQVWRNLVTEEVSKVAETLDEFRGNHRYNLMDANVRAFYSEVPVIAQWDDHETTNNWWHGEILEDDRYTVRDVDTLAARGRRAWQEYQPIANPRAMARGTGFEPARIYRKIERGAQLDLFCLDMRTFKSENTAGLESHATSILGEEQLQWLIKGVKKSKATWKVILADLPLGIIVPDGDAQESISNADHGAPLGRELELARLLKAFKAAGVKNIVWLTADVHYCAAHHYSPERAAFTDFDPFWEFVAGPISAGSFGPNKMDGTFGPDVVFAKAGERPNQSPRDGKSQFFGHVALDEADTFTVSLRNGLGETVFTRILTPER</sequence>